<evidence type="ECO:0000256" key="1">
    <source>
        <dbReference type="SAM" id="Phobius"/>
    </source>
</evidence>
<dbReference type="Proteomes" id="UP000248798">
    <property type="component" value="Unassembled WGS sequence"/>
</dbReference>
<evidence type="ECO:0000313" key="5">
    <source>
        <dbReference type="Proteomes" id="UP000293902"/>
    </source>
</evidence>
<dbReference type="EMBL" id="CP036313">
    <property type="protein sequence ID" value="QBH15195.1"/>
    <property type="molecule type" value="Genomic_DNA"/>
</dbReference>
<dbReference type="InterPro" id="IPR032333">
    <property type="entry name" value="DUF4857"/>
</dbReference>
<reference evidence="2 5" key="2">
    <citation type="submission" date="2019-02" db="EMBL/GenBank/DDBJ databases">
        <title>Complete genome sequence of Desulfobacter hydrogenophilus AcRS1.</title>
        <authorList>
            <person name="Marietou A."/>
            <person name="Lund M.B."/>
            <person name="Marshall I.P.G."/>
            <person name="Schreiber L."/>
            <person name="Jorgensen B."/>
        </authorList>
    </citation>
    <scope>NUCLEOTIDE SEQUENCE [LARGE SCALE GENOMIC DNA]</scope>
    <source>
        <strain evidence="2 5">AcRS1</strain>
    </source>
</reference>
<evidence type="ECO:0000313" key="3">
    <source>
        <dbReference type="EMBL" id="RAM00257.1"/>
    </source>
</evidence>
<keyword evidence="1" id="KW-0812">Transmembrane</keyword>
<proteinExistence type="predicted"/>
<feature type="transmembrane region" description="Helical" evidence="1">
    <location>
        <begin position="375"/>
        <end position="392"/>
    </location>
</feature>
<dbReference type="AlphaFoldDB" id="A0A328FB60"/>
<feature type="transmembrane region" description="Helical" evidence="1">
    <location>
        <begin position="6"/>
        <end position="25"/>
    </location>
</feature>
<dbReference type="EMBL" id="QLNI01000055">
    <property type="protein sequence ID" value="RAM00257.1"/>
    <property type="molecule type" value="Genomic_DNA"/>
</dbReference>
<dbReference type="OrthoDB" id="5365245at2"/>
<name>A0A328FB60_9BACT</name>
<dbReference type="Pfam" id="PF16149">
    <property type="entry name" value="DUF4857"/>
    <property type="match status" value="1"/>
</dbReference>
<keyword evidence="5" id="KW-1185">Reference proteome</keyword>
<sequence length="427" mass="47864">MNRNALAVYCILVILVSAVYLPILYDKIFIDDVEKTHLFLSPVSQDFILMEKIVGKVPDAARGFAFDHHSNLAYMKADGTYVPRKAFERHLPFIYYKNMEIIGVLPITLNGQTFDKKTIKAQRRVLEIKARDLADRYPEVPFYPLLESNPGQARLVFPENRFRMTDSDMEFINADANIVDTGLTEMYTHALEKKGFVFPARSVNGKFTVLKPFDEGVFLVDHNFHVFHVKRVDDKPSIAKTPISTDLKIRAIKVSENKQKKYYGMALSGDGRIFLLGYNNYGLTPVPLADYDPDRMDLKLIFNPLYCTAIYSDDTIIRAVAMDKNFVPIKTFVHTMSRATMTGAGKARDLLFPFTLKLGTTSSCGYVTARAVPGTIWSLAGMGICVLLFTGGTKTATGQWPGRLRIITVAFTGLYGLIAMIIAGVSE</sequence>
<evidence type="ECO:0000313" key="4">
    <source>
        <dbReference type="Proteomes" id="UP000248798"/>
    </source>
</evidence>
<gene>
    <name evidence="3" type="ORF">DO021_20035</name>
    <name evidence="2" type="ORF">EYB58_21095</name>
</gene>
<organism evidence="3 4">
    <name type="scientific">Desulfobacter hydrogenophilus</name>
    <dbReference type="NCBI Taxonomy" id="2291"/>
    <lineage>
        <taxon>Bacteria</taxon>
        <taxon>Pseudomonadati</taxon>
        <taxon>Thermodesulfobacteriota</taxon>
        <taxon>Desulfobacteria</taxon>
        <taxon>Desulfobacterales</taxon>
        <taxon>Desulfobacteraceae</taxon>
        <taxon>Desulfobacter</taxon>
    </lineage>
</organism>
<keyword evidence="1" id="KW-1133">Transmembrane helix</keyword>
<dbReference type="Proteomes" id="UP000293902">
    <property type="component" value="Chromosome"/>
</dbReference>
<feature type="transmembrane region" description="Helical" evidence="1">
    <location>
        <begin position="404"/>
        <end position="425"/>
    </location>
</feature>
<keyword evidence="1" id="KW-0472">Membrane</keyword>
<reference evidence="3 4" key="1">
    <citation type="submission" date="2018-06" db="EMBL/GenBank/DDBJ databases">
        <title>Complete Genome Sequence of Desulfobacter hydrogenophilus (DSM3380).</title>
        <authorList>
            <person name="Marietou A."/>
            <person name="Schreiber L."/>
            <person name="Marshall I."/>
            <person name="Jorgensen B."/>
        </authorList>
    </citation>
    <scope>NUCLEOTIDE SEQUENCE [LARGE SCALE GENOMIC DNA]</scope>
    <source>
        <strain evidence="3 4">DSM 3380</strain>
    </source>
</reference>
<protein>
    <submittedName>
        <fullName evidence="3">DUF4857 domain-containing protein</fullName>
    </submittedName>
</protein>
<accession>A0A328FB60</accession>
<dbReference type="RefSeq" id="WP_111959982.1">
    <property type="nucleotide sequence ID" value="NZ_CP036313.1"/>
</dbReference>
<evidence type="ECO:0000313" key="2">
    <source>
        <dbReference type="EMBL" id="QBH15195.1"/>
    </source>
</evidence>